<keyword evidence="1" id="KW-0472">Membrane</keyword>
<feature type="transmembrane region" description="Helical" evidence="1">
    <location>
        <begin position="175"/>
        <end position="196"/>
    </location>
</feature>
<dbReference type="Proteomes" id="UP001164790">
    <property type="component" value="Chromosome"/>
</dbReference>
<feature type="transmembrane region" description="Helical" evidence="1">
    <location>
        <begin position="51"/>
        <end position="71"/>
    </location>
</feature>
<sequence>MTNTWTMTKVLIRQRIQTVINTVIVTIVATIITAILMYFGGSARFSIELFYYAFQPYLIIGGLYLFIRLAIRQEHTWVDNYYRSVPITNLKLYMANLFSTICNFVIYCLVQSLIFAILEVTTHGIHWPETSIWMDVAEVVTILGLTCLFIWTFVSLVHLLSVTIMAFLPETQIRLAQWAIYLVVIITASYLFNQLWQLFLMPFSRYNIAAIFGVFLVIFALISSLNVYLLDKWVETK</sequence>
<reference evidence="2 4" key="1">
    <citation type="submission" date="2017-01" db="EMBL/GenBank/DDBJ databases">
        <title>Lactobacillus chiayiensis sp. nov., a lactic acid bacterium isolated from compost.</title>
        <authorList>
            <person name="Huang C.-H."/>
        </authorList>
    </citation>
    <scope>NUCLEOTIDE SEQUENCE [LARGE SCALE GENOMIC DNA]</scope>
    <source>
        <strain evidence="2">Chh01</strain>
        <strain evidence="4">chh01</strain>
    </source>
</reference>
<keyword evidence="5" id="KW-1185">Reference proteome</keyword>
<keyword evidence="1" id="KW-0812">Transmembrane</keyword>
<proteinExistence type="predicted"/>
<dbReference type="EMBL" id="MSSM01000032">
    <property type="protein sequence ID" value="RXT19120.1"/>
    <property type="molecule type" value="Genomic_DNA"/>
</dbReference>
<keyword evidence="1" id="KW-1133">Transmembrane helix</keyword>
<feature type="transmembrane region" description="Helical" evidence="1">
    <location>
        <begin position="138"/>
        <end position="168"/>
    </location>
</feature>
<evidence type="ECO:0000313" key="2">
    <source>
        <dbReference type="EMBL" id="RXT19120.1"/>
    </source>
</evidence>
<protein>
    <submittedName>
        <fullName evidence="2">ABC transporter permease</fullName>
    </submittedName>
</protein>
<dbReference type="EMBL" id="CP107523">
    <property type="protein sequence ID" value="UYN55573.1"/>
    <property type="molecule type" value="Genomic_DNA"/>
</dbReference>
<dbReference type="Proteomes" id="UP000290475">
    <property type="component" value="Unassembled WGS sequence"/>
</dbReference>
<name>A0A4V1P033_9LACO</name>
<feature type="transmembrane region" description="Helical" evidence="1">
    <location>
        <begin position="20"/>
        <end position="39"/>
    </location>
</feature>
<evidence type="ECO:0000313" key="3">
    <source>
        <dbReference type="EMBL" id="UYN55573.1"/>
    </source>
</evidence>
<gene>
    <name evidence="2" type="ORF">BVJ53_11660</name>
    <name evidence="3" type="ORF">OFW50_08690</name>
</gene>
<dbReference type="RefSeq" id="WP_129302557.1">
    <property type="nucleotide sequence ID" value="NZ_CP074378.1"/>
</dbReference>
<dbReference type="AlphaFoldDB" id="A0A4V1P033"/>
<organism evidence="2 4">
    <name type="scientific">Lacticaseibacillus chiayiensis</name>
    <dbReference type="NCBI Taxonomy" id="2100821"/>
    <lineage>
        <taxon>Bacteria</taxon>
        <taxon>Bacillati</taxon>
        <taxon>Bacillota</taxon>
        <taxon>Bacilli</taxon>
        <taxon>Lactobacillales</taxon>
        <taxon>Lactobacillaceae</taxon>
        <taxon>Lacticaseibacillus</taxon>
    </lineage>
</organism>
<evidence type="ECO:0000313" key="4">
    <source>
        <dbReference type="Proteomes" id="UP000290475"/>
    </source>
</evidence>
<evidence type="ECO:0000313" key="5">
    <source>
        <dbReference type="Proteomes" id="UP001164790"/>
    </source>
</evidence>
<feature type="transmembrane region" description="Helical" evidence="1">
    <location>
        <begin position="208"/>
        <end position="230"/>
    </location>
</feature>
<feature type="transmembrane region" description="Helical" evidence="1">
    <location>
        <begin position="92"/>
        <end position="118"/>
    </location>
</feature>
<reference evidence="3" key="2">
    <citation type="submission" date="2022-10" db="EMBL/GenBank/DDBJ databases">
        <title>Comparative genomic analysis and in-vitro probiotic properties of the potential probiotic L. chiayiensis AACE 3.</title>
        <authorList>
            <person name="Kang X."/>
        </authorList>
    </citation>
    <scope>NUCLEOTIDE SEQUENCE</scope>
    <source>
        <strain evidence="3">AACE 3</strain>
    </source>
</reference>
<accession>A0A4V1P033</accession>
<evidence type="ECO:0000256" key="1">
    <source>
        <dbReference type="SAM" id="Phobius"/>
    </source>
</evidence>